<gene>
    <name evidence="2" type="ORF">EEDITHA_LOCUS7170</name>
</gene>
<protein>
    <recommendedName>
        <fullName evidence="4">Reverse transcriptase</fullName>
    </recommendedName>
</protein>
<dbReference type="Proteomes" id="UP001153954">
    <property type="component" value="Unassembled WGS sequence"/>
</dbReference>
<dbReference type="PANTHER" id="PTHR47510:SF3">
    <property type="entry name" value="ENDO_EXONUCLEASE_PHOSPHATASE DOMAIN-CONTAINING PROTEIN"/>
    <property type="match status" value="1"/>
</dbReference>
<keyword evidence="1" id="KW-0472">Membrane</keyword>
<comment type="caution">
    <text evidence="2">The sequence shown here is derived from an EMBL/GenBank/DDBJ whole genome shotgun (WGS) entry which is preliminary data.</text>
</comment>
<dbReference type="AlphaFoldDB" id="A0AAU9TZP2"/>
<keyword evidence="1" id="KW-1133">Transmembrane helix</keyword>
<evidence type="ECO:0000256" key="1">
    <source>
        <dbReference type="SAM" id="Phobius"/>
    </source>
</evidence>
<dbReference type="EMBL" id="CAKOGL010000010">
    <property type="protein sequence ID" value="CAH2091293.1"/>
    <property type="molecule type" value="Genomic_DNA"/>
</dbReference>
<evidence type="ECO:0000313" key="2">
    <source>
        <dbReference type="EMBL" id="CAH2091293.1"/>
    </source>
</evidence>
<dbReference type="PANTHER" id="PTHR47510">
    <property type="entry name" value="REVERSE TRANSCRIPTASE DOMAIN-CONTAINING PROTEIN"/>
    <property type="match status" value="1"/>
</dbReference>
<reference evidence="2" key="1">
    <citation type="submission" date="2022-03" db="EMBL/GenBank/DDBJ databases">
        <authorList>
            <person name="Tunstrom K."/>
        </authorList>
    </citation>
    <scope>NUCLEOTIDE SEQUENCE</scope>
</reference>
<keyword evidence="3" id="KW-1185">Reference proteome</keyword>
<keyword evidence="1" id="KW-0812">Transmembrane</keyword>
<evidence type="ECO:0008006" key="4">
    <source>
        <dbReference type="Google" id="ProtNLM"/>
    </source>
</evidence>
<feature type="transmembrane region" description="Helical" evidence="1">
    <location>
        <begin position="20"/>
        <end position="41"/>
    </location>
</feature>
<accession>A0AAU9TZP2</accession>
<evidence type="ECO:0000313" key="3">
    <source>
        <dbReference type="Proteomes" id="UP001153954"/>
    </source>
</evidence>
<sequence>MKLEGIDSRKSAGPDGIPPIFIHSCASALALPLTLIFNSSLWSGIFPTAWKTARVVPIHKSGNDDLIATYRPMYILSTYAKIFESLVCPYVQHYLKLYLSEDRHSFVGRRWTATNLLGFTESLVQSIDSGEQYDVVYTVFTKAFDKVSNSLLTYKMSVYGVDGPQLAWFTSYLSDHSFSVVINRSQSKEYPIASGVSQESI</sequence>
<proteinExistence type="predicted"/>
<organism evidence="2 3">
    <name type="scientific">Euphydryas editha</name>
    <name type="common">Edith's checkerspot</name>
    <dbReference type="NCBI Taxonomy" id="104508"/>
    <lineage>
        <taxon>Eukaryota</taxon>
        <taxon>Metazoa</taxon>
        <taxon>Ecdysozoa</taxon>
        <taxon>Arthropoda</taxon>
        <taxon>Hexapoda</taxon>
        <taxon>Insecta</taxon>
        <taxon>Pterygota</taxon>
        <taxon>Neoptera</taxon>
        <taxon>Endopterygota</taxon>
        <taxon>Lepidoptera</taxon>
        <taxon>Glossata</taxon>
        <taxon>Ditrysia</taxon>
        <taxon>Papilionoidea</taxon>
        <taxon>Nymphalidae</taxon>
        <taxon>Nymphalinae</taxon>
        <taxon>Euphydryas</taxon>
    </lineage>
</organism>
<name>A0AAU9TZP2_EUPED</name>